<reference evidence="2" key="1">
    <citation type="submission" date="2022-11" db="UniProtKB">
        <authorList>
            <consortium name="WormBaseParasite"/>
        </authorList>
    </citation>
    <scope>IDENTIFICATION</scope>
</reference>
<sequence>MERRGDRHLFANTVHSDFLAGQPAPFPSCLVTMSAALMGNGHRVGSSVGPCLSPLGDVAASDGLHVAGVLDGTRLPTFQRAAYIRQTLGSVRVRVECFVSTRGHEQIDGPEIVCSLELGGLEVA</sequence>
<accession>A0A914W4H7</accession>
<dbReference type="WBParaSite" id="PSAMB.scaffold3218size19219.g20723.t1">
    <property type="protein sequence ID" value="PSAMB.scaffold3218size19219.g20723.t1"/>
    <property type="gene ID" value="PSAMB.scaffold3218size19219.g20723"/>
</dbReference>
<dbReference type="AlphaFoldDB" id="A0A914W4H7"/>
<name>A0A914W4H7_9BILA</name>
<keyword evidence="1" id="KW-1185">Reference proteome</keyword>
<proteinExistence type="predicted"/>
<organism evidence="1 2">
    <name type="scientific">Plectus sambesii</name>
    <dbReference type="NCBI Taxonomy" id="2011161"/>
    <lineage>
        <taxon>Eukaryota</taxon>
        <taxon>Metazoa</taxon>
        <taxon>Ecdysozoa</taxon>
        <taxon>Nematoda</taxon>
        <taxon>Chromadorea</taxon>
        <taxon>Plectida</taxon>
        <taxon>Plectina</taxon>
        <taxon>Plectoidea</taxon>
        <taxon>Plectidae</taxon>
        <taxon>Plectus</taxon>
    </lineage>
</organism>
<protein>
    <submittedName>
        <fullName evidence="2">Uncharacterized protein</fullName>
    </submittedName>
</protein>
<evidence type="ECO:0000313" key="1">
    <source>
        <dbReference type="Proteomes" id="UP000887566"/>
    </source>
</evidence>
<evidence type="ECO:0000313" key="2">
    <source>
        <dbReference type="WBParaSite" id="PSAMB.scaffold3218size19219.g20723.t1"/>
    </source>
</evidence>
<dbReference type="Proteomes" id="UP000887566">
    <property type="component" value="Unplaced"/>
</dbReference>